<comment type="caution">
    <text evidence="3">The sequence shown here is derived from an EMBL/GenBank/DDBJ whole genome shotgun (WGS) entry which is preliminary data.</text>
</comment>
<keyword evidence="2" id="KW-1133">Transmembrane helix</keyword>
<organism evidence="3 4">
    <name type="scientific">Mycetocola zhadangensis</name>
    <dbReference type="NCBI Taxonomy" id="1164595"/>
    <lineage>
        <taxon>Bacteria</taxon>
        <taxon>Bacillati</taxon>
        <taxon>Actinomycetota</taxon>
        <taxon>Actinomycetes</taxon>
        <taxon>Micrococcales</taxon>
        <taxon>Microbacteriaceae</taxon>
        <taxon>Mycetocola</taxon>
    </lineage>
</organism>
<evidence type="ECO:0000256" key="2">
    <source>
        <dbReference type="SAM" id="Phobius"/>
    </source>
</evidence>
<feature type="region of interest" description="Disordered" evidence="1">
    <location>
        <begin position="183"/>
        <end position="206"/>
    </location>
</feature>
<feature type="compositionally biased region" description="Low complexity" evidence="1">
    <location>
        <begin position="20"/>
        <end position="29"/>
    </location>
</feature>
<gene>
    <name evidence="3" type="ORF">D9V28_04950</name>
</gene>
<evidence type="ECO:0000313" key="4">
    <source>
        <dbReference type="Proteomes" id="UP000282460"/>
    </source>
</evidence>
<feature type="transmembrane region" description="Helical" evidence="2">
    <location>
        <begin position="119"/>
        <end position="138"/>
    </location>
</feature>
<keyword evidence="2" id="KW-0812">Transmembrane</keyword>
<feature type="transmembrane region" description="Helical" evidence="2">
    <location>
        <begin position="150"/>
        <end position="176"/>
    </location>
</feature>
<evidence type="ECO:0008006" key="5">
    <source>
        <dbReference type="Google" id="ProtNLM"/>
    </source>
</evidence>
<feature type="region of interest" description="Disordered" evidence="1">
    <location>
        <begin position="1"/>
        <end position="29"/>
    </location>
</feature>
<proteinExistence type="predicted"/>
<protein>
    <recommendedName>
        <fullName evidence="5">DUF2637 domain-containing protein</fullName>
    </recommendedName>
</protein>
<accession>A0A3L7J749</accession>
<dbReference type="EMBL" id="RCWJ01000001">
    <property type="protein sequence ID" value="RLQ86185.1"/>
    <property type="molecule type" value="Genomic_DNA"/>
</dbReference>
<dbReference type="AlphaFoldDB" id="A0A3L7J749"/>
<evidence type="ECO:0000256" key="1">
    <source>
        <dbReference type="SAM" id="MobiDB-lite"/>
    </source>
</evidence>
<dbReference type="Proteomes" id="UP000282460">
    <property type="component" value="Unassembled WGS sequence"/>
</dbReference>
<sequence>MSTTAAPAFGQYRGAPMSKPATEPAPAAAHAVTVAPRRSSQVEADTRPIVMTAVAFTGLLAVASFAAGVPGLYAMGQLALLPGVMPALVPVLLDGGLVVFSLSALVLRGRNQGNKFPWTAVAVLTAASMALQAAHVVLDAATITAETYVGAGLAASFPAIVFAATHALQTLAIADAPKRKIRPGRRKKGVPVGSTGKGGSKAAKPTIAPVHRATAAPSSNVAKPVQQVTDASTSIATVPLTLELFDRVKDRVLSGDISVRGAAKEINVSKNTLTNRINSEKARRAALVEGATS</sequence>
<name>A0A3L7J749_9MICO</name>
<keyword evidence="2" id="KW-0472">Membrane</keyword>
<feature type="transmembrane region" description="Helical" evidence="2">
    <location>
        <begin position="87"/>
        <end position="107"/>
    </location>
</feature>
<reference evidence="3 4" key="1">
    <citation type="submission" date="2018-10" db="EMBL/GenBank/DDBJ databases">
        <authorList>
            <person name="Li J."/>
        </authorList>
    </citation>
    <scope>NUCLEOTIDE SEQUENCE [LARGE SCALE GENOMIC DNA]</scope>
    <source>
        <strain evidence="3 4">ZD1-4</strain>
    </source>
</reference>
<keyword evidence="4" id="KW-1185">Reference proteome</keyword>
<evidence type="ECO:0000313" key="3">
    <source>
        <dbReference type="EMBL" id="RLQ86185.1"/>
    </source>
</evidence>
<feature type="transmembrane region" description="Helical" evidence="2">
    <location>
        <begin position="49"/>
        <end position="75"/>
    </location>
</feature>